<evidence type="ECO:0000256" key="6">
    <source>
        <dbReference type="ARBA" id="ARBA00022723"/>
    </source>
</evidence>
<dbReference type="InterPro" id="IPR041663">
    <property type="entry name" value="DisA/LigA_HHH"/>
</dbReference>
<dbReference type="GO" id="GO:0003677">
    <property type="term" value="F:DNA binding"/>
    <property type="evidence" value="ECO:0007669"/>
    <property type="project" value="InterPro"/>
</dbReference>
<evidence type="ECO:0000256" key="4">
    <source>
        <dbReference type="ARBA" id="ARBA00022598"/>
    </source>
</evidence>
<evidence type="ECO:0000256" key="3">
    <source>
        <dbReference type="ARBA" id="ARBA00013308"/>
    </source>
</evidence>
<dbReference type="InterPro" id="IPR004149">
    <property type="entry name" value="Znf_DNAligase_C4"/>
</dbReference>
<dbReference type="SMART" id="SM00292">
    <property type="entry name" value="BRCT"/>
    <property type="match status" value="1"/>
</dbReference>
<dbReference type="PANTHER" id="PTHR23389:SF9">
    <property type="entry name" value="DNA LIGASE"/>
    <property type="match status" value="1"/>
</dbReference>
<keyword evidence="19" id="KW-1185">Reference proteome</keyword>
<keyword evidence="7 15" id="KW-0227">DNA damage</keyword>
<proteinExistence type="inferred from homology"/>
<dbReference type="SMART" id="SM00278">
    <property type="entry name" value="HhH1"/>
    <property type="match status" value="4"/>
</dbReference>
<dbReference type="Gene3D" id="1.10.150.20">
    <property type="entry name" value="5' to 3' exonuclease, C-terminal subdomain"/>
    <property type="match status" value="2"/>
</dbReference>
<comment type="catalytic activity">
    <reaction evidence="13 15 16">
        <text>NAD(+) + (deoxyribonucleotide)n-3'-hydroxyl + 5'-phospho-(deoxyribonucleotide)m = (deoxyribonucleotide)n+m + AMP + beta-nicotinamide D-nucleotide.</text>
        <dbReference type="EC" id="6.5.1.2"/>
    </reaction>
</comment>
<feature type="binding site" evidence="15">
    <location>
        <position position="297"/>
    </location>
    <ligand>
        <name>NAD(+)</name>
        <dbReference type="ChEBI" id="CHEBI:57540"/>
    </ligand>
</feature>
<dbReference type="InterPro" id="IPR036420">
    <property type="entry name" value="BRCT_dom_sf"/>
</dbReference>
<dbReference type="Pfam" id="PF03119">
    <property type="entry name" value="DNA_ligase_ZBD"/>
    <property type="match status" value="1"/>
</dbReference>
<comment type="function">
    <text evidence="1 15">DNA ligase that catalyzes the formation of phosphodiester linkages between 5'-phosphoryl and 3'-hydroxyl groups in double-stranded DNA using NAD as a coenzyme and as the energy source for the reaction. It is essential for DNA replication and repair of damaged DNA.</text>
</comment>
<dbReference type="FunFam" id="1.10.150.20:FF:000006">
    <property type="entry name" value="DNA ligase"/>
    <property type="match status" value="1"/>
</dbReference>
<comment type="cofactor">
    <cofactor evidence="15">
        <name>Mg(2+)</name>
        <dbReference type="ChEBI" id="CHEBI:18420"/>
    </cofactor>
    <cofactor evidence="15">
        <name>Mn(2+)</name>
        <dbReference type="ChEBI" id="CHEBI:29035"/>
    </cofactor>
</comment>
<evidence type="ECO:0000256" key="7">
    <source>
        <dbReference type="ARBA" id="ARBA00022763"/>
    </source>
</evidence>
<comment type="similarity">
    <text evidence="14 15">Belongs to the NAD-dependent DNA ligase family. LigA subfamily.</text>
</comment>
<organism evidence="18 19">
    <name type="scientific">Parasutterella muris</name>
    <dbReference type="NCBI Taxonomy" id="2565572"/>
    <lineage>
        <taxon>Bacteria</taxon>
        <taxon>Pseudomonadati</taxon>
        <taxon>Pseudomonadota</taxon>
        <taxon>Betaproteobacteria</taxon>
        <taxon>Burkholderiales</taxon>
        <taxon>Sutterellaceae</taxon>
        <taxon>Parasutterella</taxon>
    </lineage>
</organism>
<name>A0A6L6YFX8_9BURK</name>
<feature type="binding site" evidence="15">
    <location>
        <begin position="38"/>
        <end position="42"/>
    </location>
    <ligand>
        <name>NAD(+)</name>
        <dbReference type="ChEBI" id="CHEBI:57540"/>
    </ligand>
</feature>
<evidence type="ECO:0000256" key="12">
    <source>
        <dbReference type="ARBA" id="ARBA00023211"/>
    </source>
</evidence>
<dbReference type="InterPro" id="IPR001357">
    <property type="entry name" value="BRCT_dom"/>
</dbReference>
<dbReference type="PIRSF" id="PIRSF001604">
    <property type="entry name" value="LigA"/>
    <property type="match status" value="1"/>
</dbReference>
<feature type="domain" description="BRCT" evidence="17">
    <location>
        <begin position="598"/>
        <end position="682"/>
    </location>
</feature>
<dbReference type="PROSITE" id="PS50172">
    <property type="entry name" value="BRCT"/>
    <property type="match status" value="1"/>
</dbReference>
<keyword evidence="4 15" id="KW-0436">Ligase</keyword>
<dbReference type="InterPro" id="IPR004150">
    <property type="entry name" value="NAD_DNA_ligase_OB"/>
</dbReference>
<dbReference type="InterPro" id="IPR001679">
    <property type="entry name" value="DNA_ligase"/>
</dbReference>
<evidence type="ECO:0000256" key="2">
    <source>
        <dbReference type="ARBA" id="ARBA00012722"/>
    </source>
</evidence>
<feature type="binding site" evidence="15">
    <location>
        <position position="181"/>
    </location>
    <ligand>
        <name>NAD(+)</name>
        <dbReference type="ChEBI" id="CHEBI:57540"/>
    </ligand>
</feature>
<evidence type="ECO:0000256" key="9">
    <source>
        <dbReference type="ARBA" id="ARBA00022842"/>
    </source>
</evidence>
<dbReference type="PROSITE" id="PS01055">
    <property type="entry name" value="DNA_LIGASE_N1"/>
    <property type="match status" value="1"/>
</dbReference>
<feature type="binding site" evidence="15">
    <location>
        <position position="146"/>
    </location>
    <ligand>
        <name>NAD(+)</name>
        <dbReference type="ChEBI" id="CHEBI:57540"/>
    </ligand>
</feature>
<dbReference type="GO" id="GO:0003911">
    <property type="term" value="F:DNA ligase (NAD+) activity"/>
    <property type="evidence" value="ECO:0007669"/>
    <property type="project" value="UniProtKB-UniRule"/>
</dbReference>
<dbReference type="Gene3D" id="2.40.50.140">
    <property type="entry name" value="Nucleic acid-binding proteins"/>
    <property type="match status" value="1"/>
</dbReference>
<evidence type="ECO:0000256" key="15">
    <source>
        <dbReference type="HAMAP-Rule" id="MF_01588"/>
    </source>
</evidence>
<dbReference type="SUPFAM" id="SSF56091">
    <property type="entry name" value="DNA ligase/mRNA capping enzyme, catalytic domain"/>
    <property type="match status" value="1"/>
</dbReference>
<dbReference type="FunFam" id="1.10.150.20:FF:000007">
    <property type="entry name" value="DNA ligase"/>
    <property type="match status" value="1"/>
</dbReference>
<evidence type="ECO:0000256" key="5">
    <source>
        <dbReference type="ARBA" id="ARBA00022705"/>
    </source>
</evidence>
<dbReference type="GO" id="GO:0006260">
    <property type="term" value="P:DNA replication"/>
    <property type="evidence" value="ECO:0007669"/>
    <property type="project" value="UniProtKB-KW"/>
</dbReference>
<dbReference type="InterPro" id="IPR033136">
    <property type="entry name" value="DNA_ligase_CS"/>
</dbReference>
<dbReference type="NCBIfam" id="NF005932">
    <property type="entry name" value="PRK07956.1"/>
    <property type="match status" value="1"/>
</dbReference>
<keyword evidence="8 15" id="KW-0862">Zinc</keyword>
<dbReference type="Pfam" id="PF00533">
    <property type="entry name" value="BRCT"/>
    <property type="match status" value="1"/>
</dbReference>
<dbReference type="InterPro" id="IPR013839">
    <property type="entry name" value="DNAligase_adenylation"/>
</dbReference>
<dbReference type="CDD" id="cd17748">
    <property type="entry name" value="BRCT_DNA_ligase_like"/>
    <property type="match status" value="1"/>
</dbReference>
<evidence type="ECO:0000313" key="18">
    <source>
        <dbReference type="EMBL" id="MVX55703.1"/>
    </source>
</evidence>
<keyword evidence="6 15" id="KW-0479">Metal-binding</keyword>
<dbReference type="Gene3D" id="1.10.287.610">
    <property type="entry name" value="Helix hairpin bin"/>
    <property type="match status" value="1"/>
</dbReference>
<dbReference type="Pfam" id="PF01653">
    <property type="entry name" value="DNA_ligase_aden"/>
    <property type="match status" value="1"/>
</dbReference>
<dbReference type="HAMAP" id="MF_01588">
    <property type="entry name" value="DNA_ligase_A"/>
    <property type="match status" value="1"/>
</dbReference>
<feature type="binding site" evidence="15">
    <location>
        <position position="123"/>
    </location>
    <ligand>
        <name>NAD(+)</name>
        <dbReference type="ChEBI" id="CHEBI:57540"/>
    </ligand>
</feature>
<feature type="binding site" evidence="15">
    <location>
        <begin position="87"/>
        <end position="88"/>
    </location>
    <ligand>
        <name>NAD(+)</name>
        <dbReference type="ChEBI" id="CHEBI:57540"/>
    </ligand>
</feature>
<evidence type="ECO:0000256" key="14">
    <source>
        <dbReference type="ARBA" id="ARBA00060881"/>
    </source>
</evidence>
<accession>A0A6L6YFX8</accession>
<evidence type="ECO:0000256" key="11">
    <source>
        <dbReference type="ARBA" id="ARBA00023204"/>
    </source>
</evidence>
<dbReference type="InterPro" id="IPR018239">
    <property type="entry name" value="DNA_ligase_AS"/>
</dbReference>
<feature type="binding site" evidence="15">
    <location>
        <position position="433"/>
    </location>
    <ligand>
        <name>Zn(2+)</name>
        <dbReference type="ChEBI" id="CHEBI:29105"/>
    </ligand>
</feature>
<dbReference type="Pfam" id="PF03120">
    <property type="entry name" value="OB_DNA_ligase"/>
    <property type="match status" value="1"/>
</dbReference>
<evidence type="ECO:0000256" key="13">
    <source>
        <dbReference type="ARBA" id="ARBA00034005"/>
    </source>
</evidence>
<dbReference type="Pfam" id="PF12826">
    <property type="entry name" value="HHH_2"/>
    <property type="match status" value="1"/>
</dbReference>
<evidence type="ECO:0000259" key="17">
    <source>
        <dbReference type="PROSITE" id="PS50172"/>
    </source>
</evidence>
<dbReference type="InterPro" id="IPR013840">
    <property type="entry name" value="DNAligase_N"/>
</dbReference>
<dbReference type="GO" id="GO:0046872">
    <property type="term" value="F:metal ion binding"/>
    <property type="evidence" value="ECO:0007669"/>
    <property type="project" value="UniProtKB-KW"/>
</dbReference>
<keyword evidence="9 15" id="KW-0460">Magnesium</keyword>
<dbReference type="Pfam" id="PF14520">
    <property type="entry name" value="HHH_5"/>
    <property type="match status" value="1"/>
</dbReference>
<dbReference type="InterPro" id="IPR012340">
    <property type="entry name" value="NA-bd_OB-fold"/>
</dbReference>
<dbReference type="EC" id="6.5.1.2" evidence="2 15"/>
<dbReference type="InterPro" id="IPR003583">
    <property type="entry name" value="Hlx-hairpin-Hlx_DNA-bd_motif"/>
</dbReference>
<dbReference type="NCBIfam" id="TIGR00575">
    <property type="entry name" value="dnlj"/>
    <property type="match status" value="1"/>
</dbReference>
<dbReference type="Proteomes" id="UP000472580">
    <property type="component" value="Unassembled WGS sequence"/>
</dbReference>
<dbReference type="InterPro" id="IPR010994">
    <property type="entry name" value="RuvA_2-like"/>
</dbReference>
<dbReference type="AlphaFoldDB" id="A0A6L6YFX8"/>
<feature type="binding site" evidence="15">
    <location>
        <position position="418"/>
    </location>
    <ligand>
        <name>Zn(2+)</name>
        <dbReference type="ChEBI" id="CHEBI:29105"/>
    </ligand>
</feature>
<dbReference type="FunFam" id="2.40.50.140:FF:000012">
    <property type="entry name" value="DNA ligase"/>
    <property type="match status" value="1"/>
</dbReference>
<dbReference type="Gene3D" id="6.20.10.30">
    <property type="match status" value="1"/>
</dbReference>
<dbReference type="PROSITE" id="PS01056">
    <property type="entry name" value="DNA_LIGASE_N2"/>
    <property type="match status" value="1"/>
</dbReference>
<evidence type="ECO:0000313" key="19">
    <source>
        <dbReference type="Proteomes" id="UP000472580"/>
    </source>
</evidence>
<dbReference type="GO" id="GO:0006281">
    <property type="term" value="P:DNA repair"/>
    <property type="evidence" value="ECO:0007669"/>
    <property type="project" value="UniProtKB-KW"/>
</dbReference>
<dbReference type="PANTHER" id="PTHR23389">
    <property type="entry name" value="CHROMOSOME TRANSMISSION FIDELITY FACTOR 18"/>
    <property type="match status" value="1"/>
</dbReference>
<dbReference type="SUPFAM" id="SSF52113">
    <property type="entry name" value="BRCT domain"/>
    <property type="match status" value="1"/>
</dbReference>
<feature type="binding site" evidence="15">
    <location>
        <position position="321"/>
    </location>
    <ligand>
        <name>NAD(+)</name>
        <dbReference type="ChEBI" id="CHEBI:57540"/>
    </ligand>
</feature>
<dbReference type="RefSeq" id="WP_160334138.1">
    <property type="nucleotide sequence ID" value="NZ_WSRP01000001.1"/>
</dbReference>
<dbReference type="GO" id="GO:0005829">
    <property type="term" value="C:cytosol"/>
    <property type="evidence" value="ECO:0007669"/>
    <property type="project" value="TreeGrafter"/>
</dbReference>
<dbReference type="SMART" id="SM00532">
    <property type="entry name" value="LIGANc"/>
    <property type="match status" value="1"/>
</dbReference>
<reference evidence="18 19" key="1">
    <citation type="submission" date="2019-12" db="EMBL/GenBank/DDBJ databases">
        <title>Microbes associate with the intestines of laboratory mice.</title>
        <authorList>
            <person name="Navarre W."/>
            <person name="Wong E."/>
        </authorList>
    </citation>
    <scope>NUCLEOTIDE SEQUENCE [LARGE SCALE GENOMIC DNA]</scope>
    <source>
        <strain evidence="18 19">NM82_D38</strain>
    </source>
</reference>
<dbReference type="Gene3D" id="3.30.470.30">
    <property type="entry name" value="DNA ligase/mRNA capping enzyme"/>
    <property type="match status" value="1"/>
</dbReference>
<dbReference type="SUPFAM" id="SSF50249">
    <property type="entry name" value="Nucleic acid-binding proteins"/>
    <property type="match status" value="1"/>
</dbReference>
<evidence type="ECO:0000256" key="10">
    <source>
        <dbReference type="ARBA" id="ARBA00023027"/>
    </source>
</evidence>
<dbReference type="EMBL" id="WSRP01000001">
    <property type="protein sequence ID" value="MVX55703.1"/>
    <property type="molecule type" value="Genomic_DNA"/>
</dbReference>
<gene>
    <name evidence="15 18" type="primary">ligA</name>
    <name evidence="18" type="ORF">E5987_00555</name>
</gene>
<sequence>MSETENLDQVRQRMEQLADELEKHNKAYYVDNNPTISDELYDSMFQELSRLEAQYPQFKSLFSPTQRVGAAVQSELSKVRHAVPMLSIYTETDYTAEGAYNFEARVRRELGLPEDVSIEYDTELKFDGLAINLRYEDGILVQAATRGDGYTGEDVTANVKTIRTIPLRAEGLPKVFEVRGEVIMHKAVFERLNEEQKALGLKLFANPRNAAAGSLRQLDPALTAKRSLNFYAYGFGEVSEMPVSSQSELLAYLKGKDFPVAPEHGLAHNPEELQAFHSRVAEIRQDLPFDIDGVVYKVNSFDRQKQLGFVSREPRWACAHKYPPEEVQTQVLDITVQVGRTGKLTPVARLKPVFVGGVTVSNVSLNNEEFLEKLGVKIGDTVVVHRAGDVIPEVVRVIPELRPADAKDFVMPEICPVCGSHAYKEEGEKDRHCSGGLFCKAQRVQAILHFVSRAAMGIDGIGEKLAEQLIHADLVKTVADIYKLKKENLLGLERMGEKSAEKLLASIEASKHTTLERFIYALGVPEVGEATARTLASHFGALKKIEEASLEQLMGVEDIGPAVAECILHFFAEPVNLEVIGALIEDGVTWEENQGTKDEDLPFKGMTFVLTGSLPTLSRDKASDLIRKFGGKVSGSVSKKTAYVLAGEAAGSKLAKAQELGINIISEEDLFKLINRGDNTDV</sequence>
<keyword evidence="12 15" id="KW-0464">Manganese</keyword>
<protein>
    <recommendedName>
        <fullName evidence="3 15">DNA ligase</fullName>
        <ecNumber evidence="2 15">6.5.1.2</ecNumber>
    </recommendedName>
    <alternativeName>
        <fullName evidence="15">Polydeoxyribonucleotide synthase [NAD(+)]</fullName>
    </alternativeName>
</protein>
<keyword evidence="10 15" id="KW-0520">NAD</keyword>
<feature type="binding site" evidence="15">
    <location>
        <position position="439"/>
    </location>
    <ligand>
        <name>Zn(2+)</name>
        <dbReference type="ChEBI" id="CHEBI:29105"/>
    </ligand>
</feature>
<evidence type="ECO:0000256" key="1">
    <source>
        <dbReference type="ARBA" id="ARBA00004067"/>
    </source>
</evidence>
<feature type="binding site" evidence="15">
    <location>
        <position position="415"/>
    </location>
    <ligand>
        <name>Zn(2+)</name>
        <dbReference type="ChEBI" id="CHEBI:29105"/>
    </ligand>
</feature>
<comment type="caution">
    <text evidence="18">The sequence shown here is derived from an EMBL/GenBank/DDBJ whole genome shotgun (WGS) entry which is preliminary data.</text>
</comment>
<feature type="active site" description="N6-AMP-lysine intermediate" evidence="15">
    <location>
        <position position="125"/>
    </location>
</feature>
<dbReference type="Gene3D" id="3.40.50.10190">
    <property type="entry name" value="BRCT domain"/>
    <property type="match status" value="1"/>
</dbReference>
<evidence type="ECO:0000256" key="8">
    <source>
        <dbReference type="ARBA" id="ARBA00022833"/>
    </source>
</evidence>
<dbReference type="SUPFAM" id="SSF47781">
    <property type="entry name" value="RuvA domain 2-like"/>
    <property type="match status" value="1"/>
</dbReference>
<dbReference type="OrthoDB" id="9759736at2"/>
<dbReference type="CDD" id="cd00114">
    <property type="entry name" value="LIGANc"/>
    <property type="match status" value="1"/>
</dbReference>
<dbReference type="FunFam" id="3.30.470.30:FF:000001">
    <property type="entry name" value="DNA ligase"/>
    <property type="match status" value="1"/>
</dbReference>
<keyword evidence="11 15" id="KW-0234">DNA repair</keyword>
<keyword evidence="5 15" id="KW-0235">DNA replication</keyword>
<evidence type="ECO:0000256" key="16">
    <source>
        <dbReference type="RuleBase" id="RU000618"/>
    </source>
</evidence>